<dbReference type="InterPro" id="IPR004358">
    <property type="entry name" value="Sig_transdc_His_kin-like_C"/>
</dbReference>
<dbReference type="Proteomes" id="UP000600026">
    <property type="component" value="Unassembled WGS sequence"/>
</dbReference>
<evidence type="ECO:0000259" key="13">
    <source>
        <dbReference type="PROSITE" id="PS50109"/>
    </source>
</evidence>
<dbReference type="CDD" id="cd00082">
    <property type="entry name" value="HisKA"/>
    <property type="match status" value="1"/>
</dbReference>
<dbReference type="PANTHER" id="PTHR45436:SF5">
    <property type="entry name" value="SENSOR HISTIDINE KINASE TRCS"/>
    <property type="match status" value="1"/>
</dbReference>
<dbReference type="Gene3D" id="1.10.287.130">
    <property type="match status" value="1"/>
</dbReference>
<organism evidence="15 16">
    <name type="scientific">Streptomyces xanthophaeus</name>
    <dbReference type="NCBI Taxonomy" id="67385"/>
    <lineage>
        <taxon>Bacteria</taxon>
        <taxon>Bacillati</taxon>
        <taxon>Actinomycetota</taxon>
        <taxon>Actinomycetes</taxon>
        <taxon>Kitasatosporales</taxon>
        <taxon>Streptomycetaceae</taxon>
        <taxon>Streptomyces</taxon>
    </lineage>
</organism>
<gene>
    <name evidence="15" type="ORF">Sxan_27370</name>
</gene>
<protein>
    <recommendedName>
        <fullName evidence="3">histidine kinase</fullName>
        <ecNumber evidence="3">2.7.13.3</ecNumber>
    </recommendedName>
</protein>
<evidence type="ECO:0000313" key="16">
    <source>
        <dbReference type="Proteomes" id="UP000600026"/>
    </source>
</evidence>
<evidence type="ECO:0000256" key="6">
    <source>
        <dbReference type="ARBA" id="ARBA00022692"/>
    </source>
</evidence>
<dbReference type="GO" id="GO:0000155">
    <property type="term" value="F:phosphorelay sensor kinase activity"/>
    <property type="evidence" value="ECO:0007669"/>
    <property type="project" value="InterPro"/>
</dbReference>
<dbReference type="PRINTS" id="PR00344">
    <property type="entry name" value="BCTRLSENSOR"/>
</dbReference>
<evidence type="ECO:0000256" key="7">
    <source>
        <dbReference type="ARBA" id="ARBA00022777"/>
    </source>
</evidence>
<dbReference type="PANTHER" id="PTHR45436">
    <property type="entry name" value="SENSOR HISTIDINE KINASE YKOH"/>
    <property type="match status" value="1"/>
</dbReference>
<feature type="transmembrane region" description="Helical" evidence="12">
    <location>
        <begin position="110"/>
        <end position="135"/>
    </location>
</feature>
<keyword evidence="8 12" id="KW-1133">Transmembrane helix</keyword>
<dbReference type="InterPro" id="IPR036890">
    <property type="entry name" value="HATPase_C_sf"/>
</dbReference>
<evidence type="ECO:0000256" key="2">
    <source>
        <dbReference type="ARBA" id="ARBA00004236"/>
    </source>
</evidence>
<dbReference type="InterPro" id="IPR003660">
    <property type="entry name" value="HAMP_dom"/>
</dbReference>
<feature type="domain" description="Histidine kinase" evidence="13">
    <location>
        <begin position="199"/>
        <end position="407"/>
    </location>
</feature>
<reference evidence="15" key="1">
    <citation type="submission" date="2020-09" db="EMBL/GenBank/DDBJ databases">
        <title>Whole genome shotgun sequence of Streptomyces xanthophaeus NBRC 12829.</title>
        <authorList>
            <person name="Komaki H."/>
            <person name="Tamura T."/>
        </authorList>
    </citation>
    <scope>NUCLEOTIDE SEQUENCE</scope>
    <source>
        <strain evidence="15">NBRC 12829</strain>
    </source>
</reference>
<comment type="caution">
    <text evidence="15">The sequence shown here is derived from an EMBL/GenBank/DDBJ whole genome shotgun (WGS) entry which is preliminary data.</text>
</comment>
<dbReference type="OrthoDB" id="9786919at2"/>
<name>A0A919H295_9ACTN</name>
<evidence type="ECO:0000256" key="5">
    <source>
        <dbReference type="ARBA" id="ARBA00022679"/>
    </source>
</evidence>
<dbReference type="GO" id="GO:0005886">
    <property type="term" value="C:plasma membrane"/>
    <property type="evidence" value="ECO:0007669"/>
    <property type="project" value="UniProtKB-SubCell"/>
</dbReference>
<evidence type="ECO:0000256" key="11">
    <source>
        <dbReference type="SAM" id="MobiDB-lite"/>
    </source>
</evidence>
<dbReference type="SMART" id="SM00387">
    <property type="entry name" value="HATPase_c"/>
    <property type="match status" value="1"/>
</dbReference>
<dbReference type="Pfam" id="PF02518">
    <property type="entry name" value="HATPase_c"/>
    <property type="match status" value="1"/>
</dbReference>
<dbReference type="InterPro" id="IPR003594">
    <property type="entry name" value="HATPase_dom"/>
</dbReference>
<keyword evidence="7" id="KW-0418">Kinase</keyword>
<dbReference type="AlphaFoldDB" id="A0A919H295"/>
<evidence type="ECO:0000256" key="4">
    <source>
        <dbReference type="ARBA" id="ARBA00022553"/>
    </source>
</evidence>
<evidence type="ECO:0000256" key="10">
    <source>
        <dbReference type="ARBA" id="ARBA00023136"/>
    </source>
</evidence>
<dbReference type="SUPFAM" id="SSF47384">
    <property type="entry name" value="Homodimeric domain of signal transducing histidine kinase"/>
    <property type="match status" value="1"/>
</dbReference>
<evidence type="ECO:0000259" key="14">
    <source>
        <dbReference type="PROSITE" id="PS50885"/>
    </source>
</evidence>
<dbReference type="InterPro" id="IPR005467">
    <property type="entry name" value="His_kinase_dom"/>
</dbReference>
<keyword evidence="4" id="KW-0597">Phosphoprotein</keyword>
<dbReference type="Pfam" id="PF00512">
    <property type="entry name" value="HisKA"/>
    <property type="match status" value="1"/>
</dbReference>
<dbReference type="SMART" id="SM00388">
    <property type="entry name" value="HisKA"/>
    <property type="match status" value="1"/>
</dbReference>
<dbReference type="PROSITE" id="PS50885">
    <property type="entry name" value="HAMP"/>
    <property type="match status" value="1"/>
</dbReference>
<keyword evidence="16" id="KW-1185">Reference proteome</keyword>
<dbReference type="PROSITE" id="PS50109">
    <property type="entry name" value="HIS_KIN"/>
    <property type="match status" value="1"/>
</dbReference>
<feature type="region of interest" description="Disordered" evidence="11">
    <location>
        <begin position="75"/>
        <end position="101"/>
    </location>
</feature>
<feature type="transmembrane region" description="Helical" evidence="12">
    <location>
        <begin position="31"/>
        <end position="54"/>
    </location>
</feature>
<evidence type="ECO:0000256" key="8">
    <source>
        <dbReference type="ARBA" id="ARBA00022989"/>
    </source>
</evidence>
<dbReference type="InterPro" id="IPR050428">
    <property type="entry name" value="TCS_sensor_his_kinase"/>
</dbReference>
<evidence type="ECO:0000313" key="15">
    <source>
        <dbReference type="EMBL" id="GHI85373.1"/>
    </source>
</evidence>
<dbReference type="RefSeq" id="WP_031140546.1">
    <property type="nucleotide sequence ID" value="NZ_BNEE01000006.1"/>
</dbReference>
<keyword evidence="5" id="KW-0808">Transferase</keyword>
<dbReference type="SMART" id="SM00304">
    <property type="entry name" value="HAMP"/>
    <property type="match status" value="1"/>
</dbReference>
<dbReference type="Gene3D" id="6.10.340.10">
    <property type="match status" value="1"/>
</dbReference>
<feature type="domain" description="HAMP" evidence="14">
    <location>
        <begin position="138"/>
        <end position="191"/>
    </location>
</feature>
<dbReference type="CDD" id="cd06225">
    <property type="entry name" value="HAMP"/>
    <property type="match status" value="1"/>
</dbReference>
<dbReference type="InterPro" id="IPR003661">
    <property type="entry name" value="HisK_dim/P_dom"/>
</dbReference>
<dbReference type="Gene3D" id="3.30.565.10">
    <property type="entry name" value="Histidine kinase-like ATPase, C-terminal domain"/>
    <property type="match status" value="1"/>
</dbReference>
<dbReference type="InterPro" id="IPR036097">
    <property type="entry name" value="HisK_dim/P_sf"/>
</dbReference>
<dbReference type="EC" id="2.7.13.3" evidence="3"/>
<evidence type="ECO:0000256" key="1">
    <source>
        <dbReference type="ARBA" id="ARBA00000085"/>
    </source>
</evidence>
<dbReference type="SUPFAM" id="SSF55874">
    <property type="entry name" value="ATPase domain of HSP90 chaperone/DNA topoisomerase II/histidine kinase"/>
    <property type="match status" value="1"/>
</dbReference>
<proteinExistence type="predicted"/>
<dbReference type="EMBL" id="BNEE01000006">
    <property type="protein sequence ID" value="GHI85373.1"/>
    <property type="molecule type" value="Genomic_DNA"/>
</dbReference>
<keyword evidence="9" id="KW-0902">Two-component regulatory system</keyword>
<evidence type="ECO:0000256" key="12">
    <source>
        <dbReference type="SAM" id="Phobius"/>
    </source>
</evidence>
<keyword evidence="6 12" id="KW-0812">Transmembrane</keyword>
<comment type="catalytic activity">
    <reaction evidence="1">
        <text>ATP + protein L-histidine = ADP + protein N-phospho-L-histidine.</text>
        <dbReference type="EC" id="2.7.13.3"/>
    </reaction>
</comment>
<feature type="region of interest" description="Disordered" evidence="11">
    <location>
        <begin position="1"/>
        <end position="23"/>
    </location>
</feature>
<dbReference type="Pfam" id="PF00672">
    <property type="entry name" value="HAMP"/>
    <property type="match status" value="1"/>
</dbReference>
<comment type="subcellular location">
    <subcellularLocation>
        <location evidence="2">Cell membrane</location>
    </subcellularLocation>
</comment>
<dbReference type="SUPFAM" id="SSF158472">
    <property type="entry name" value="HAMP domain-like"/>
    <property type="match status" value="1"/>
</dbReference>
<accession>A0A919H295</accession>
<keyword evidence="10 12" id="KW-0472">Membrane</keyword>
<sequence>MSRRPRPRPRPRPRSRPHGPRARRLGIRGRLFAGFAGALAVCAALMVTIIYVGIRYVPTYDIPVRLASSGPVVPAPPTTGGPLQEVETPAKGSPYEGASTTKSVRTKQDVWAAVLGVSTAGVLVIMAVGLGAGWIMSRRLLAPLQEVSRAAARARDGDLGYRIDADGPDDELRQLADTFDGMLERLEESFAAHRRFAANASHELLTPLATTRAILQIAGEDSSGEELAELAPMLRETNERNIGVVKALLDLAGAEHTLFDPDPVDLAAVVRRLAREHGASAAERDVTLRVDAPEGAELAGNAALLRQLVSNLLDNAIGHNLPGGEVRIAVRRADGVLVEVENTGPCVDAASVERLFEPFYRARPRVGAGHGLGLAIVRSIAVAHRGSVTAQARPEGGLRVRAAFPER</sequence>
<evidence type="ECO:0000256" key="3">
    <source>
        <dbReference type="ARBA" id="ARBA00012438"/>
    </source>
</evidence>
<evidence type="ECO:0000256" key="9">
    <source>
        <dbReference type="ARBA" id="ARBA00023012"/>
    </source>
</evidence>